<dbReference type="Proteomes" id="UP001252186">
    <property type="component" value="Unassembled WGS sequence"/>
</dbReference>
<sequence>MNLFKFNYIPLNKDLGLLLLRIAFGFEMIYGHGWKKLINYDTRFHSFPDVIGIGSEASYILVTYFECFGALAVILGLYARFHALGLAIVMLVAFVVSHDMLLIGSGNGEKPFLYFFGFLLIFLNGAGKYSIDRKTGVRS</sequence>
<comment type="subcellular location">
    <subcellularLocation>
        <location evidence="1">Cell membrane</location>
        <topology evidence="1">Multi-pass membrane protein</topology>
    </subcellularLocation>
</comment>
<dbReference type="PANTHER" id="PTHR33452:SF1">
    <property type="entry name" value="INNER MEMBRANE PROTEIN YPHA-RELATED"/>
    <property type="match status" value="1"/>
</dbReference>
<keyword evidence="5 7" id="KW-1133">Transmembrane helix</keyword>
<comment type="caution">
    <text evidence="8">The sequence shown here is derived from an EMBL/GenBank/DDBJ whole genome shotgun (WGS) entry which is preliminary data.</text>
</comment>
<accession>A0ABU2Y7T6</accession>
<evidence type="ECO:0000256" key="4">
    <source>
        <dbReference type="ARBA" id="ARBA00022692"/>
    </source>
</evidence>
<keyword evidence="6 7" id="KW-0472">Membrane</keyword>
<name>A0ABU2Y7T6_9FLAO</name>
<proteinExistence type="inferred from homology"/>
<dbReference type="EMBL" id="JAVRHV010000006">
    <property type="protein sequence ID" value="MDT0553860.1"/>
    <property type="molecule type" value="Genomic_DNA"/>
</dbReference>
<gene>
    <name evidence="8" type="ORF">RM519_11430</name>
</gene>
<feature type="transmembrane region" description="Helical" evidence="7">
    <location>
        <begin position="112"/>
        <end position="131"/>
    </location>
</feature>
<evidence type="ECO:0000256" key="1">
    <source>
        <dbReference type="ARBA" id="ARBA00004651"/>
    </source>
</evidence>
<feature type="transmembrane region" description="Helical" evidence="7">
    <location>
        <begin position="57"/>
        <end position="79"/>
    </location>
</feature>
<dbReference type="InterPro" id="IPR051907">
    <property type="entry name" value="DoxX-like_oxidoreductase"/>
</dbReference>
<reference evidence="8 9" key="1">
    <citation type="submission" date="2023-09" db="EMBL/GenBank/DDBJ databases">
        <authorList>
            <person name="Rey-Velasco X."/>
        </authorList>
    </citation>
    <scope>NUCLEOTIDE SEQUENCE [LARGE SCALE GENOMIC DNA]</scope>
    <source>
        <strain evidence="8 9">P050</strain>
    </source>
</reference>
<evidence type="ECO:0000256" key="6">
    <source>
        <dbReference type="ARBA" id="ARBA00023136"/>
    </source>
</evidence>
<evidence type="ECO:0000256" key="7">
    <source>
        <dbReference type="SAM" id="Phobius"/>
    </source>
</evidence>
<evidence type="ECO:0000313" key="9">
    <source>
        <dbReference type="Proteomes" id="UP001252186"/>
    </source>
</evidence>
<comment type="similarity">
    <text evidence="2">Belongs to the DoxX family.</text>
</comment>
<evidence type="ECO:0000256" key="3">
    <source>
        <dbReference type="ARBA" id="ARBA00022475"/>
    </source>
</evidence>
<evidence type="ECO:0000313" key="8">
    <source>
        <dbReference type="EMBL" id="MDT0553860.1"/>
    </source>
</evidence>
<protein>
    <submittedName>
        <fullName evidence="8">DoxX family protein</fullName>
    </submittedName>
</protein>
<keyword evidence="3" id="KW-1003">Cell membrane</keyword>
<dbReference type="RefSeq" id="WP_311593946.1">
    <property type="nucleotide sequence ID" value="NZ_JAVRHV010000006.1"/>
</dbReference>
<evidence type="ECO:0000256" key="5">
    <source>
        <dbReference type="ARBA" id="ARBA00022989"/>
    </source>
</evidence>
<feature type="transmembrane region" description="Helical" evidence="7">
    <location>
        <begin position="86"/>
        <end position="106"/>
    </location>
</feature>
<dbReference type="PANTHER" id="PTHR33452">
    <property type="entry name" value="OXIDOREDUCTASE CATD-RELATED"/>
    <property type="match status" value="1"/>
</dbReference>
<organism evidence="8 9">
    <name type="scientific">Urechidicola vernalis</name>
    <dbReference type="NCBI Taxonomy" id="3075600"/>
    <lineage>
        <taxon>Bacteria</taxon>
        <taxon>Pseudomonadati</taxon>
        <taxon>Bacteroidota</taxon>
        <taxon>Flavobacteriia</taxon>
        <taxon>Flavobacteriales</taxon>
        <taxon>Flavobacteriaceae</taxon>
        <taxon>Urechidicola</taxon>
    </lineage>
</organism>
<dbReference type="InterPro" id="IPR032808">
    <property type="entry name" value="DoxX"/>
</dbReference>
<evidence type="ECO:0000256" key="2">
    <source>
        <dbReference type="ARBA" id="ARBA00006679"/>
    </source>
</evidence>
<keyword evidence="9" id="KW-1185">Reference proteome</keyword>
<keyword evidence="4 7" id="KW-0812">Transmembrane</keyword>
<dbReference type="Pfam" id="PF07681">
    <property type="entry name" value="DoxX"/>
    <property type="match status" value="1"/>
</dbReference>